<evidence type="ECO:0000313" key="1">
    <source>
        <dbReference type="EMBL" id="GAF94893.1"/>
    </source>
</evidence>
<sequence length="35" mass="3791">CARGNCATVNILPIIDRLAVDCVRSVDSMSVPVFR</sequence>
<protein>
    <submittedName>
        <fullName evidence="1">Uncharacterized protein</fullName>
    </submittedName>
</protein>
<proteinExistence type="predicted"/>
<feature type="non-terminal residue" evidence="1">
    <location>
        <position position="1"/>
    </location>
</feature>
<dbReference type="EMBL" id="BARS01015833">
    <property type="protein sequence ID" value="GAF94893.1"/>
    <property type="molecule type" value="Genomic_DNA"/>
</dbReference>
<organism evidence="1">
    <name type="scientific">marine sediment metagenome</name>
    <dbReference type="NCBI Taxonomy" id="412755"/>
    <lineage>
        <taxon>unclassified sequences</taxon>
        <taxon>metagenomes</taxon>
        <taxon>ecological metagenomes</taxon>
    </lineage>
</organism>
<accession>X0TMV2</accession>
<comment type="caution">
    <text evidence="1">The sequence shown here is derived from an EMBL/GenBank/DDBJ whole genome shotgun (WGS) entry which is preliminary data.</text>
</comment>
<dbReference type="AlphaFoldDB" id="X0TMV2"/>
<name>X0TMV2_9ZZZZ</name>
<gene>
    <name evidence="1" type="ORF">S01H1_26143</name>
</gene>
<reference evidence="1" key="1">
    <citation type="journal article" date="2014" name="Front. Microbiol.">
        <title>High frequency of phylogenetically diverse reductive dehalogenase-homologous genes in deep subseafloor sedimentary metagenomes.</title>
        <authorList>
            <person name="Kawai M."/>
            <person name="Futagami T."/>
            <person name="Toyoda A."/>
            <person name="Takaki Y."/>
            <person name="Nishi S."/>
            <person name="Hori S."/>
            <person name="Arai W."/>
            <person name="Tsubouchi T."/>
            <person name="Morono Y."/>
            <person name="Uchiyama I."/>
            <person name="Ito T."/>
            <person name="Fujiyama A."/>
            <person name="Inagaki F."/>
            <person name="Takami H."/>
        </authorList>
    </citation>
    <scope>NUCLEOTIDE SEQUENCE</scope>
    <source>
        <strain evidence="1">Expedition CK06-06</strain>
    </source>
</reference>